<accession>A0A410P577</accession>
<organism evidence="9 10">
    <name type="scientific">Velamenicoccus archaeovorus</name>
    <dbReference type="NCBI Taxonomy" id="1930593"/>
    <lineage>
        <taxon>Bacteria</taxon>
        <taxon>Pseudomonadati</taxon>
        <taxon>Candidatus Omnitrophota</taxon>
        <taxon>Candidatus Velamenicoccus</taxon>
    </lineage>
</organism>
<dbReference type="PANTHER" id="PTHR11669">
    <property type="entry name" value="REPLICATION FACTOR C / DNA POLYMERASE III GAMMA-TAU SUBUNIT"/>
    <property type="match status" value="1"/>
</dbReference>
<dbReference type="EMBL" id="CP019384">
    <property type="protein sequence ID" value="QAT17336.1"/>
    <property type="molecule type" value="Genomic_DNA"/>
</dbReference>
<dbReference type="EC" id="2.7.7.7" evidence="1"/>
<dbReference type="PANTHER" id="PTHR11669:SF8">
    <property type="entry name" value="DNA POLYMERASE III SUBUNIT DELTA"/>
    <property type="match status" value="1"/>
</dbReference>
<name>A0A410P577_VELA1</name>
<dbReference type="Proteomes" id="UP000287243">
    <property type="component" value="Chromosome"/>
</dbReference>
<evidence type="ECO:0000256" key="6">
    <source>
        <dbReference type="ARBA" id="ARBA00022932"/>
    </source>
</evidence>
<keyword evidence="3" id="KW-0808">Transferase</keyword>
<dbReference type="OrthoDB" id="9810148at2"/>
<dbReference type="GO" id="GO:0003887">
    <property type="term" value="F:DNA-directed DNA polymerase activity"/>
    <property type="evidence" value="ECO:0007669"/>
    <property type="project" value="UniProtKB-KW"/>
</dbReference>
<dbReference type="SUPFAM" id="SSF52540">
    <property type="entry name" value="P-loop containing nucleoside triphosphate hydrolases"/>
    <property type="match status" value="1"/>
</dbReference>
<dbReference type="Pfam" id="PF13177">
    <property type="entry name" value="DNA_pol3_delta2"/>
    <property type="match status" value="1"/>
</dbReference>
<dbReference type="GO" id="GO:0003677">
    <property type="term" value="F:DNA binding"/>
    <property type="evidence" value="ECO:0007669"/>
    <property type="project" value="InterPro"/>
</dbReference>
<evidence type="ECO:0000256" key="5">
    <source>
        <dbReference type="ARBA" id="ARBA00022705"/>
    </source>
</evidence>
<dbReference type="KEGG" id="vai:BU251_06125"/>
<gene>
    <name evidence="9" type="ORF">BU251_06125</name>
</gene>
<dbReference type="InterPro" id="IPR050238">
    <property type="entry name" value="DNA_Rep/Repair_Clamp_Loader"/>
</dbReference>
<sequence>MSFKEILGQEKAVALLKGAFLRGRVSHAYIFVGPAGVGRSKAAINFAKLLLCEAPCQAEPCDVCPSCRKADAANHPDIRVLSADGQFIKIDAVREACRRLALKGFESSKKVLIISDGAALNDESSNALLKTLEEPSPDTVIVILATSLKAMVPTIVSRCQRIVFSSLEGSVVFEILRRDHGVGEDEAFYLSRISDGCMEAALQFHEGKVFAQRNRLVAGWLRGGAGLFGDEAGGASEKKEPRQATEMALYLLAGWLRDILVGKIVADKKYFINADRIDDIIHLSRKLDAEVLEGALKLVAQTAADLKANVNTRLALARLNTELQKIA</sequence>
<evidence type="ECO:0000256" key="3">
    <source>
        <dbReference type="ARBA" id="ARBA00022679"/>
    </source>
</evidence>
<evidence type="ECO:0000256" key="7">
    <source>
        <dbReference type="ARBA" id="ARBA00049244"/>
    </source>
</evidence>
<evidence type="ECO:0000313" key="9">
    <source>
        <dbReference type="EMBL" id="QAT17336.1"/>
    </source>
</evidence>
<dbReference type="InterPro" id="IPR027417">
    <property type="entry name" value="P-loop_NTPase"/>
</dbReference>
<dbReference type="Gene3D" id="3.40.50.300">
    <property type="entry name" value="P-loop containing nucleotide triphosphate hydrolases"/>
    <property type="match status" value="1"/>
</dbReference>
<keyword evidence="4" id="KW-0548">Nucleotidyltransferase</keyword>
<keyword evidence="6" id="KW-0239">DNA-directed DNA polymerase</keyword>
<dbReference type="InterPro" id="IPR015199">
    <property type="entry name" value="DNA_pol_III_delta_C"/>
</dbReference>
<proteinExistence type="predicted"/>
<dbReference type="GO" id="GO:0006261">
    <property type="term" value="P:DNA-templated DNA replication"/>
    <property type="evidence" value="ECO:0007669"/>
    <property type="project" value="TreeGrafter"/>
</dbReference>
<evidence type="ECO:0000256" key="2">
    <source>
        <dbReference type="ARBA" id="ARBA00014363"/>
    </source>
</evidence>
<protein>
    <recommendedName>
        <fullName evidence="2">DNA polymerase III subunit delta'</fullName>
        <ecNumber evidence="1">2.7.7.7</ecNumber>
    </recommendedName>
</protein>
<dbReference type="GO" id="GO:0009360">
    <property type="term" value="C:DNA polymerase III complex"/>
    <property type="evidence" value="ECO:0007669"/>
    <property type="project" value="InterPro"/>
</dbReference>
<evidence type="ECO:0000259" key="8">
    <source>
        <dbReference type="Pfam" id="PF09115"/>
    </source>
</evidence>
<dbReference type="RefSeq" id="WP_128700155.1">
    <property type="nucleotide sequence ID" value="NZ_CP019384.1"/>
</dbReference>
<evidence type="ECO:0000256" key="4">
    <source>
        <dbReference type="ARBA" id="ARBA00022695"/>
    </source>
</evidence>
<evidence type="ECO:0000313" key="10">
    <source>
        <dbReference type="Proteomes" id="UP000287243"/>
    </source>
</evidence>
<reference evidence="9 10" key="1">
    <citation type="submission" date="2017-01" db="EMBL/GenBank/DDBJ databases">
        <title>First insights into the biology of 'candidatus Vampirococcus archaeovorus'.</title>
        <authorList>
            <person name="Kizina J."/>
            <person name="Jordan S."/>
            <person name="Stueber K."/>
            <person name="Reinhardt R."/>
            <person name="Harder J."/>
        </authorList>
    </citation>
    <scope>NUCLEOTIDE SEQUENCE [LARGE SCALE GENOMIC DNA]</scope>
    <source>
        <strain evidence="9 10">LiM</strain>
    </source>
</reference>
<keyword evidence="5" id="KW-0235">DNA replication</keyword>
<dbReference type="Pfam" id="PF09115">
    <property type="entry name" value="DNApol3-delta_C"/>
    <property type="match status" value="1"/>
</dbReference>
<comment type="catalytic activity">
    <reaction evidence="7">
        <text>DNA(n) + a 2'-deoxyribonucleoside 5'-triphosphate = DNA(n+1) + diphosphate</text>
        <dbReference type="Rhea" id="RHEA:22508"/>
        <dbReference type="Rhea" id="RHEA-COMP:17339"/>
        <dbReference type="Rhea" id="RHEA-COMP:17340"/>
        <dbReference type="ChEBI" id="CHEBI:33019"/>
        <dbReference type="ChEBI" id="CHEBI:61560"/>
        <dbReference type="ChEBI" id="CHEBI:173112"/>
        <dbReference type="EC" id="2.7.7.7"/>
    </reaction>
</comment>
<evidence type="ECO:0000256" key="1">
    <source>
        <dbReference type="ARBA" id="ARBA00012417"/>
    </source>
</evidence>
<dbReference type="AlphaFoldDB" id="A0A410P577"/>
<dbReference type="FunFam" id="3.40.50.300:FF:001255">
    <property type="entry name" value="DNA polymerase III subunit delta"/>
    <property type="match status" value="1"/>
</dbReference>
<feature type="domain" description="DNA polymerase III delta subunit C-terminal" evidence="8">
    <location>
        <begin position="247"/>
        <end position="319"/>
    </location>
</feature>
<keyword evidence="10" id="KW-1185">Reference proteome</keyword>